<dbReference type="RefSeq" id="WP_196098393.1">
    <property type="nucleotide sequence ID" value="NZ_CP064939.1"/>
</dbReference>
<organism evidence="1 2">
    <name type="scientific">Pedobacter endophyticus</name>
    <dbReference type="NCBI Taxonomy" id="2789740"/>
    <lineage>
        <taxon>Bacteria</taxon>
        <taxon>Pseudomonadati</taxon>
        <taxon>Bacteroidota</taxon>
        <taxon>Sphingobacteriia</taxon>
        <taxon>Sphingobacteriales</taxon>
        <taxon>Sphingobacteriaceae</taxon>
        <taxon>Pedobacter</taxon>
    </lineage>
</organism>
<proteinExistence type="predicted"/>
<dbReference type="EMBL" id="CP064939">
    <property type="protein sequence ID" value="QPH38918.1"/>
    <property type="molecule type" value="Genomic_DNA"/>
</dbReference>
<evidence type="ECO:0000313" key="1">
    <source>
        <dbReference type="EMBL" id="QPH38918.1"/>
    </source>
</evidence>
<dbReference type="Proteomes" id="UP000594759">
    <property type="component" value="Chromosome"/>
</dbReference>
<dbReference type="AlphaFoldDB" id="A0A7U3SPV4"/>
<protein>
    <submittedName>
        <fullName evidence="1">Uncharacterized protein</fullName>
    </submittedName>
</protein>
<name>A0A7U3SPV4_9SPHI</name>
<accession>A0A7U3SPV4</accession>
<sequence length="221" mass="25983">MKILYVIILLSLNGVKFGFGQTKMIVEDEVWEAFTLQEFSSKISKVDDLPKDIQRRMKAIIAEVFWDLKDSIRFFGAQVIDVKSAVKHVNRPSILMSERKPLIPKYELSFSLQDTTIGIIRYYVLIHLDDYGQILDLNWPIGYGGSKRNLLDRRLIYEFASREVTKRGFSYDNYSVIFKYNEEYAQLFWTFNFFKNYNEEGGYTVTIPWSELKIIESSSEQ</sequence>
<reference evidence="1 2" key="1">
    <citation type="submission" date="2020-11" db="EMBL/GenBank/DDBJ databases">
        <title>Pedobacter endophytica, an endophytic bacteria isolated form Carex pumila.</title>
        <authorList>
            <person name="Peng Y."/>
            <person name="Jiang L."/>
            <person name="Lee J."/>
        </authorList>
    </citation>
    <scope>NUCLEOTIDE SEQUENCE [LARGE SCALE GENOMIC DNA]</scope>
    <source>
        <strain evidence="1 2">JBR3-12</strain>
    </source>
</reference>
<gene>
    <name evidence="1" type="ORF">IZT61_17905</name>
</gene>
<keyword evidence="2" id="KW-1185">Reference proteome</keyword>
<dbReference type="KEGG" id="pex:IZT61_17905"/>
<evidence type="ECO:0000313" key="2">
    <source>
        <dbReference type="Proteomes" id="UP000594759"/>
    </source>
</evidence>